<keyword evidence="8" id="KW-0460">Magnesium</keyword>
<dbReference type="PANTHER" id="PTHR32057:SF14">
    <property type="entry name" value="PROTEIN ADENYLYLTRANSFERASE SELO, MITOCHONDRIAL"/>
    <property type="match status" value="1"/>
</dbReference>
<keyword evidence="5" id="KW-0479">Metal-binding</keyword>
<keyword evidence="6" id="KW-0547">Nucleotide-binding</keyword>
<dbReference type="PANTHER" id="PTHR32057">
    <property type="entry name" value="PROTEIN ADENYLYLTRANSFERASE SELO, MITOCHONDRIAL"/>
    <property type="match status" value="1"/>
</dbReference>
<keyword evidence="4" id="KW-0548">Nucleotidyltransferase</keyword>
<dbReference type="GO" id="GO:0005739">
    <property type="term" value="C:mitochondrion"/>
    <property type="evidence" value="ECO:0007669"/>
    <property type="project" value="TreeGrafter"/>
</dbReference>
<dbReference type="GO" id="GO:0005524">
    <property type="term" value="F:ATP binding"/>
    <property type="evidence" value="ECO:0007669"/>
    <property type="project" value="UniProtKB-KW"/>
</dbReference>
<evidence type="ECO:0000313" key="10">
    <source>
        <dbReference type="EMBL" id="KAF9453415.1"/>
    </source>
</evidence>
<name>A0A9P6C8Y7_9AGAR</name>
<comment type="cofactor">
    <cofactor evidence="1">
        <name>Mg(2+)</name>
        <dbReference type="ChEBI" id="CHEBI:18420"/>
    </cofactor>
</comment>
<evidence type="ECO:0000256" key="4">
    <source>
        <dbReference type="ARBA" id="ARBA00022695"/>
    </source>
</evidence>
<dbReference type="OrthoDB" id="10254721at2759"/>
<gene>
    <name evidence="10" type="ORF">P691DRAFT_719495</name>
</gene>
<evidence type="ECO:0000256" key="1">
    <source>
        <dbReference type="ARBA" id="ARBA00001946"/>
    </source>
</evidence>
<sequence>MSASAKYPISALPLPPIAALLTKRLTPDTHTPSVAAFRQVQKDKPSLQRRARLLSPECHFSHVAPYPLPFPFDVKPPENEDPAEIDKGAFIERWLAARESIHLQPPPAQYPDAPLRKYYPENRDQPLDLLALSETGLGDCVPHLDVGDAFAIIGAPTLSDEFSDEGDGVPSDREDIRAARQDLVEVLSGHAMLMSDDFAPWSMRYSGHQFGSWAGQLGDGRAISVVVTPHPTKVGETYELQLKGAGRTPFSRSADGLAVLRSSIREYLCSEAMHALHIPTTRSLSLISLPALPVAREQMETACVMTRVAPSFIRIGNFEALNGPTNMFFFGGGQQKPDLEALRILGEYVAKDVLKLDLKDGEAWGEKLVLDVAERNAKMVAGWQAYGFMHGVINTDNVSILGLTIDYGPYAFMDVFDSFHICNHSDESGRYAYKYQPNMIVYALRALLDALAPVIGAEKTTFKGQAVPKDWAKDATPEQIEAWSETGKELKSEVERIVQQTCSDEYGQLLRKRLGLKRNDSKDQTQFFQPLLDIMETHRFDFHITFRNLIDFDSTWDVTATDADAPIQTFIAHLLEATPDAGSLKKDEASSQWRDWLKVYSGRIQSEVSDGLWGAIEKAKEERAEEMRLANPRFVLRQWVLEEVIKKVERDSTSGKRVLAKVMHMACNPYEAWGAEGDTSPEEELSKEEQEERRYCGIGERKMLGFQCSCSS</sequence>
<evidence type="ECO:0000256" key="2">
    <source>
        <dbReference type="ARBA" id="ARBA00009747"/>
    </source>
</evidence>
<evidence type="ECO:0000256" key="7">
    <source>
        <dbReference type="ARBA" id="ARBA00022840"/>
    </source>
</evidence>
<evidence type="ECO:0000256" key="5">
    <source>
        <dbReference type="ARBA" id="ARBA00022723"/>
    </source>
</evidence>
<dbReference type="AlphaFoldDB" id="A0A9P6C8Y7"/>
<protein>
    <recommendedName>
        <fullName evidence="9">Selenoprotein O</fullName>
    </recommendedName>
</protein>
<keyword evidence="7" id="KW-0067">ATP-binding</keyword>
<evidence type="ECO:0000313" key="11">
    <source>
        <dbReference type="Proteomes" id="UP000807342"/>
    </source>
</evidence>
<evidence type="ECO:0000256" key="6">
    <source>
        <dbReference type="ARBA" id="ARBA00022741"/>
    </source>
</evidence>
<dbReference type="Pfam" id="PF02696">
    <property type="entry name" value="SelO"/>
    <property type="match status" value="1"/>
</dbReference>
<comment type="caution">
    <text evidence="10">The sequence shown here is derived from an EMBL/GenBank/DDBJ whole genome shotgun (WGS) entry which is preliminary data.</text>
</comment>
<dbReference type="GO" id="GO:0046872">
    <property type="term" value="F:metal ion binding"/>
    <property type="evidence" value="ECO:0007669"/>
    <property type="project" value="UniProtKB-KW"/>
</dbReference>
<proteinExistence type="inferred from homology"/>
<dbReference type="InterPro" id="IPR003846">
    <property type="entry name" value="SelO"/>
</dbReference>
<evidence type="ECO:0000256" key="9">
    <source>
        <dbReference type="ARBA" id="ARBA00031547"/>
    </source>
</evidence>
<keyword evidence="11" id="KW-1185">Reference proteome</keyword>
<dbReference type="Proteomes" id="UP000807342">
    <property type="component" value="Unassembled WGS sequence"/>
</dbReference>
<reference evidence="10" key="1">
    <citation type="submission" date="2020-11" db="EMBL/GenBank/DDBJ databases">
        <authorList>
            <consortium name="DOE Joint Genome Institute"/>
            <person name="Ahrendt S."/>
            <person name="Riley R."/>
            <person name="Andreopoulos W."/>
            <person name="Labutti K."/>
            <person name="Pangilinan J."/>
            <person name="Ruiz-Duenas F.J."/>
            <person name="Barrasa J.M."/>
            <person name="Sanchez-Garcia M."/>
            <person name="Camarero S."/>
            <person name="Miyauchi S."/>
            <person name="Serrano A."/>
            <person name="Linde D."/>
            <person name="Babiker R."/>
            <person name="Drula E."/>
            <person name="Ayuso-Fernandez I."/>
            <person name="Pacheco R."/>
            <person name="Padilla G."/>
            <person name="Ferreira P."/>
            <person name="Barriuso J."/>
            <person name="Kellner H."/>
            <person name="Castanera R."/>
            <person name="Alfaro M."/>
            <person name="Ramirez L."/>
            <person name="Pisabarro A.G."/>
            <person name="Kuo A."/>
            <person name="Tritt A."/>
            <person name="Lipzen A."/>
            <person name="He G."/>
            <person name="Yan M."/>
            <person name="Ng V."/>
            <person name="Cullen D."/>
            <person name="Martin F."/>
            <person name="Rosso M.-N."/>
            <person name="Henrissat B."/>
            <person name="Hibbett D."/>
            <person name="Martinez A.T."/>
            <person name="Grigoriev I.V."/>
        </authorList>
    </citation>
    <scope>NUCLEOTIDE SEQUENCE</scope>
    <source>
        <strain evidence="10">MF-IS2</strain>
    </source>
</reference>
<accession>A0A9P6C8Y7</accession>
<evidence type="ECO:0000256" key="8">
    <source>
        <dbReference type="ARBA" id="ARBA00022842"/>
    </source>
</evidence>
<keyword evidence="3" id="KW-0808">Transferase</keyword>
<dbReference type="GO" id="GO:0070733">
    <property type="term" value="F:AMPylase activity"/>
    <property type="evidence" value="ECO:0007669"/>
    <property type="project" value="TreeGrafter"/>
</dbReference>
<organism evidence="10 11">
    <name type="scientific">Macrolepiota fuliginosa MF-IS2</name>
    <dbReference type="NCBI Taxonomy" id="1400762"/>
    <lineage>
        <taxon>Eukaryota</taxon>
        <taxon>Fungi</taxon>
        <taxon>Dikarya</taxon>
        <taxon>Basidiomycota</taxon>
        <taxon>Agaricomycotina</taxon>
        <taxon>Agaricomycetes</taxon>
        <taxon>Agaricomycetidae</taxon>
        <taxon>Agaricales</taxon>
        <taxon>Agaricineae</taxon>
        <taxon>Agaricaceae</taxon>
        <taxon>Macrolepiota</taxon>
    </lineage>
</organism>
<evidence type="ECO:0000256" key="3">
    <source>
        <dbReference type="ARBA" id="ARBA00022679"/>
    </source>
</evidence>
<dbReference type="EMBL" id="MU151061">
    <property type="protein sequence ID" value="KAF9453415.1"/>
    <property type="molecule type" value="Genomic_DNA"/>
</dbReference>
<comment type="similarity">
    <text evidence="2">Belongs to the SELO family.</text>
</comment>